<dbReference type="EMBL" id="JACHKZ010000021">
    <property type="protein sequence ID" value="MBB6578975.1"/>
    <property type="molecule type" value="Genomic_DNA"/>
</dbReference>
<evidence type="ECO:0000313" key="1">
    <source>
        <dbReference type="EMBL" id="MBB6578975.1"/>
    </source>
</evidence>
<accession>A0ABR6RIH8</accession>
<dbReference type="Proteomes" id="UP000562492">
    <property type="component" value="Unassembled WGS sequence"/>
</dbReference>
<dbReference type="RefSeq" id="WP_184709898.1">
    <property type="nucleotide sequence ID" value="NZ_JACHKZ010000021.1"/>
</dbReference>
<protein>
    <submittedName>
        <fullName evidence="1">Uncharacterized protein</fullName>
    </submittedName>
</protein>
<gene>
    <name evidence="1" type="ORF">HNP33_003080</name>
</gene>
<comment type="caution">
    <text evidence="1">The sequence shown here is derived from an EMBL/GenBank/DDBJ whole genome shotgun (WGS) entry which is preliminary data.</text>
</comment>
<reference evidence="1 2" key="1">
    <citation type="submission" date="2020-08" db="EMBL/GenBank/DDBJ databases">
        <title>Functional genomics of gut bacteria from endangered species of beetles.</title>
        <authorList>
            <person name="Carlos-Shanley C."/>
        </authorList>
    </citation>
    <scope>NUCLEOTIDE SEQUENCE [LARGE SCALE GENOMIC DNA]</scope>
    <source>
        <strain evidence="1 2">S00124</strain>
    </source>
</reference>
<organism evidence="1 2">
    <name type="scientific">Comamonas odontotermitis</name>
    <dbReference type="NCBI Taxonomy" id="379895"/>
    <lineage>
        <taxon>Bacteria</taxon>
        <taxon>Pseudomonadati</taxon>
        <taxon>Pseudomonadota</taxon>
        <taxon>Betaproteobacteria</taxon>
        <taxon>Burkholderiales</taxon>
        <taxon>Comamonadaceae</taxon>
        <taxon>Comamonas</taxon>
    </lineage>
</organism>
<evidence type="ECO:0000313" key="2">
    <source>
        <dbReference type="Proteomes" id="UP000562492"/>
    </source>
</evidence>
<proteinExistence type="predicted"/>
<sequence>MARPTPTTNVIELALQHGASSYRNRSDTAHPSYGFTEQGLLQFAEALLNANSQGSQEEAGNVASLKPVGLFVYSERRPERPGFHFGHTDKQFLESVLSGFIKSEGKYTSEFAYTESEVKRALANAARVAITCESEQKRLAILWGFMPAPAVVAAPTSHFDDPRVQAVYNILCSGEVPPNGEHWEGFIARRIVDALSAPTAPQAQPADALDAQRYRYLREGWTYDYRFKVGDGLDEAIDAAMAAAQEGGAA</sequence>
<keyword evidence="2" id="KW-1185">Reference proteome</keyword>
<name>A0ABR6RIH8_9BURK</name>